<comment type="caution">
    <text evidence="7">Lacks conserved residue(s) required for the propagation of feature annotation.</text>
</comment>
<feature type="domain" description="HIT" evidence="9">
    <location>
        <begin position="29"/>
        <end position="141"/>
    </location>
</feature>
<dbReference type="EMBL" id="FNXT01000951">
    <property type="protein sequence ID" value="SZX69742.1"/>
    <property type="molecule type" value="Genomic_DNA"/>
</dbReference>
<dbReference type="InterPro" id="IPR019808">
    <property type="entry name" value="Histidine_triad_CS"/>
</dbReference>
<dbReference type="Proteomes" id="UP000256970">
    <property type="component" value="Unassembled WGS sequence"/>
</dbReference>
<dbReference type="Gene3D" id="3.30.420.40">
    <property type="match status" value="2"/>
</dbReference>
<dbReference type="GO" id="GO:0046872">
    <property type="term" value="F:metal ion binding"/>
    <property type="evidence" value="ECO:0007669"/>
    <property type="project" value="UniProtKB-KW"/>
</dbReference>
<dbReference type="AlphaFoldDB" id="A0A383VY44"/>
<evidence type="ECO:0000256" key="2">
    <source>
        <dbReference type="ARBA" id="ARBA00022694"/>
    </source>
</evidence>
<dbReference type="PROSITE" id="PS51084">
    <property type="entry name" value="HIT_2"/>
    <property type="match status" value="1"/>
</dbReference>
<accession>A0A383VY44</accession>
<dbReference type="InterPro" id="IPR017861">
    <property type="entry name" value="KAE1/TsaD"/>
</dbReference>
<dbReference type="PROSITE" id="PS00892">
    <property type="entry name" value="HIT_1"/>
    <property type="match status" value="1"/>
</dbReference>
<dbReference type="Gene3D" id="3.30.428.10">
    <property type="entry name" value="HIT-like"/>
    <property type="match status" value="1"/>
</dbReference>
<dbReference type="GO" id="GO:0047627">
    <property type="term" value="F:adenylylsulfatase activity"/>
    <property type="evidence" value="ECO:0007669"/>
    <property type="project" value="UniProtKB-ARBA"/>
</dbReference>
<evidence type="ECO:0000256" key="5">
    <source>
        <dbReference type="ARBA" id="ARBA00048117"/>
    </source>
</evidence>
<dbReference type="SUPFAM" id="SSF52540">
    <property type="entry name" value="P-loop containing nucleoside triphosphate hydrolases"/>
    <property type="match status" value="1"/>
</dbReference>
<keyword evidence="1 6" id="KW-0808">Transferase</keyword>
<feature type="compositionally biased region" description="Low complexity" evidence="8">
    <location>
        <begin position="252"/>
        <end position="297"/>
    </location>
</feature>
<dbReference type="InterPro" id="IPR003442">
    <property type="entry name" value="T6A_TsaE"/>
</dbReference>
<evidence type="ECO:0000256" key="7">
    <source>
        <dbReference type="PROSITE-ProRule" id="PRU00464"/>
    </source>
</evidence>
<comment type="similarity">
    <text evidence="6">Belongs to the KAE1 / TsaD family.</text>
</comment>
<gene>
    <name evidence="6" type="primary">GCP1</name>
    <name evidence="10" type="ORF">BQ4739_LOCUS10023</name>
</gene>
<evidence type="ECO:0000256" key="8">
    <source>
        <dbReference type="SAM" id="MobiDB-lite"/>
    </source>
</evidence>
<protein>
    <recommendedName>
        <fullName evidence="6">Glycoprotease 1</fullName>
    </recommendedName>
</protein>
<dbReference type="PANTHER" id="PTHR11735:SF6">
    <property type="entry name" value="TRNA N6-ADENOSINE THREONYLCARBAMOYLTRANSFERASE, MITOCHONDRIAL"/>
    <property type="match status" value="1"/>
</dbReference>
<dbReference type="Gene3D" id="3.40.50.300">
    <property type="entry name" value="P-loop containing nucleotide triphosphate hydrolases"/>
    <property type="match status" value="2"/>
</dbReference>
<keyword evidence="3 6" id="KW-0479">Metal-binding</keyword>
<dbReference type="CDD" id="cd24134">
    <property type="entry name" value="ASKHA_NBD_OSGEPL1_QRI7_euk"/>
    <property type="match status" value="1"/>
</dbReference>
<comment type="catalytic activity">
    <reaction evidence="5 6">
        <text>L-threonylcarbamoyladenylate + adenosine(37) in tRNA = N(6)-L-threonylcarbamoyladenosine(37) in tRNA + AMP + H(+)</text>
        <dbReference type="Rhea" id="RHEA:37059"/>
        <dbReference type="Rhea" id="RHEA-COMP:10162"/>
        <dbReference type="Rhea" id="RHEA-COMP:10163"/>
        <dbReference type="ChEBI" id="CHEBI:15378"/>
        <dbReference type="ChEBI" id="CHEBI:73682"/>
        <dbReference type="ChEBI" id="CHEBI:74411"/>
        <dbReference type="ChEBI" id="CHEBI:74418"/>
        <dbReference type="ChEBI" id="CHEBI:456215"/>
        <dbReference type="EC" id="2.3.1.234"/>
    </reaction>
</comment>
<dbReference type="InterPro" id="IPR036265">
    <property type="entry name" value="HIT-like_sf"/>
</dbReference>
<proteinExistence type="inferred from homology"/>
<dbReference type="STRING" id="3088.A0A383VY44"/>
<dbReference type="GO" id="GO:0005739">
    <property type="term" value="C:mitochondrion"/>
    <property type="evidence" value="ECO:0007669"/>
    <property type="project" value="UniProtKB-SubCell"/>
</dbReference>
<evidence type="ECO:0000313" key="11">
    <source>
        <dbReference type="Proteomes" id="UP000256970"/>
    </source>
</evidence>
<feature type="compositionally biased region" description="Acidic residues" evidence="8">
    <location>
        <begin position="428"/>
        <end position="440"/>
    </location>
</feature>
<comment type="subunit">
    <text evidence="6">Homodimer.</text>
</comment>
<dbReference type="Pfam" id="PF02367">
    <property type="entry name" value="TsaE"/>
    <property type="match status" value="2"/>
</dbReference>
<keyword evidence="4 6" id="KW-0012">Acyltransferase</keyword>
<dbReference type="Pfam" id="PF00814">
    <property type="entry name" value="TsaD"/>
    <property type="match status" value="2"/>
</dbReference>
<feature type="compositionally biased region" description="Low complexity" evidence="8">
    <location>
        <begin position="455"/>
        <end position="473"/>
    </location>
</feature>
<comment type="subcellular location">
    <subcellularLocation>
        <location evidence="6">Mitochondrion</location>
    </subcellularLocation>
</comment>
<keyword evidence="2 6" id="KW-0819">tRNA processing</keyword>
<comment type="cofactor">
    <cofactor evidence="6">
        <name>a divalent metal cation</name>
        <dbReference type="ChEBI" id="CHEBI:60240"/>
    </cofactor>
    <text evidence="6">Binds 1 divalent metal cation per subunit.</text>
</comment>
<name>A0A383VY44_TETOB</name>
<dbReference type="Pfam" id="PF01230">
    <property type="entry name" value="HIT"/>
    <property type="match status" value="1"/>
</dbReference>
<dbReference type="InterPro" id="IPR000905">
    <property type="entry name" value="Gcp-like_dom"/>
</dbReference>
<dbReference type="InterPro" id="IPR043129">
    <property type="entry name" value="ATPase_NBD"/>
</dbReference>
<dbReference type="InterPro" id="IPR022450">
    <property type="entry name" value="TsaD"/>
</dbReference>
<dbReference type="InterPro" id="IPR027417">
    <property type="entry name" value="P-loop_NTPase"/>
</dbReference>
<feature type="region of interest" description="Disordered" evidence="8">
    <location>
        <begin position="416"/>
        <end position="479"/>
    </location>
</feature>
<dbReference type="HAMAP" id="MF_01445">
    <property type="entry name" value="TsaD"/>
    <property type="match status" value="1"/>
</dbReference>
<dbReference type="SUPFAM" id="SSF53067">
    <property type="entry name" value="Actin-like ATPase domain"/>
    <property type="match status" value="1"/>
</dbReference>
<feature type="region of interest" description="Disordered" evidence="8">
    <location>
        <begin position="241"/>
        <end position="302"/>
    </location>
</feature>
<comment type="function">
    <text evidence="6">Required for the formation of a threonylcarbamoyl group on adenosine at position 37 (t(6)A37) in mitochondrial tRNAs that read codons beginning with adenine. Probably involved in the transfer of the threonylcarbamoyl moiety of threonylcarbamoyl-AMP (TC-AMP) to the N6 group of A37. Involved in mitochondrial genome maintenance.</text>
</comment>
<sequence length="891" mass="95480">MAAATAEAAADSSTPLVSVLSYRWSDKNVFHAINEGRFPAEKIFDRPHFYALLDKMPVTRGHALLITKHPVATLLESKMPPEAMAGAMGDLQALSRAVQQATGCAGVRVRQNNGPAAGQVVPQLHFHVIPTESPEDEDPSKRSPLQDEDAGRLLAGIRNALPVEYSGAGVHAWIPTAAAMEALGCLLHSLCIPGTVLLLSGHLGSGKTAIARGIVRAFCGDPAMFVPSPTFLLNLTYQEDTAHEKDEPTQEQQQQPDQQQQQPDQQQQQQPDQQQPDQQQQQLQQQPDRQQQQQRQQGRCIHHMDPYRLGTTDKMAGLIDFESAFQNDVCVIEWPSRMPDSVMQLPRRRTIEVNIGGSGAQAAGRLVHISCSQEEPDLQQQQQQVQANGAPSSSSSSSSSGPCAQLLAQWRQSGLPEPQVKWKAAAEDTSDDESDGDAEDAAAVAARLQRRLQRKQQQQQQQQQLGGAAGQAPAGPPEGWLVLGIESSCDDTAAAVVRGDGKVLSHCIASQVGLHEQYGGVKPDVARDAHAAAIHSTVDDAIREAGIQPQQLSAVAVTIGPGLSLCLQVGVRHALQLSAQHQLPWVPVHHMEAHALMAAMPGVLQQQQQQQGEAAAAAAAATAAAQPGMSFPALLLLASGGHNMLVRCEGVGRHTVLGTTIDDSMGEAFDKVARLLGISAIPGGPHLERLAAKAVPEDLKRYKGQLMLPLRRDTTSCNFSFSGLKTSVGKIIEAEKSRLQQEGADEEATARVYAAIACLFQDVCVRFLEERTDRALARCRQDEAEAGQPMVTCLVVAGGVAANAKVRATLQAVAAKYGLACLVPPVQFCSDNGLMVAWTGVERLKLGLCRAPPPNMAAAEAAVEVLPRWPLGPVDVRGMSKQNAKHCKLLH</sequence>
<dbReference type="PRINTS" id="PR00789">
    <property type="entry name" value="OSIALOPTASE"/>
</dbReference>
<dbReference type="InterPro" id="IPR011146">
    <property type="entry name" value="HIT-like"/>
</dbReference>
<keyword evidence="11" id="KW-1185">Reference proteome</keyword>
<evidence type="ECO:0000256" key="1">
    <source>
        <dbReference type="ARBA" id="ARBA00022679"/>
    </source>
</evidence>
<dbReference type="PANTHER" id="PTHR11735">
    <property type="entry name" value="TRNA N6-ADENOSINE THREONYLCARBAMOYLTRANSFERASE"/>
    <property type="match status" value="1"/>
</dbReference>
<reference evidence="10 11" key="1">
    <citation type="submission" date="2016-10" db="EMBL/GenBank/DDBJ databases">
        <authorList>
            <person name="Cai Z."/>
        </authorList>
    </citation>
    <scope>NUCLEOTIDE SEQUENCE [LARGE SCALE GENOMIC DNA]</scope>
</reference>
<dbReference type="SUPFAM" id="SSF54197">
    <property type="entry name" value="HIT-like"/>
    <property type="match status" value="1"/>
</dbReference>
<evidence type="ECO:0000313" key="10">
    <source>
        <dbReference type="EMBL" id="SZX69742.1"/>
    </source>
</evidence>
<evidence type="ECO:0000256" key="3">
    <source>
        <dbReference type="ARBA" id="ARBA00022723"/>
    </source>
</evidence>
<dbReference type="GO" id="GO:0061711">
    <property type="term" value="F:tRNA N(6)-L-threonylcarbamoyladenine synthase activity"/>
    <property type="evidence" value="ECO:0007669"/>
    <property type="project" value="UniProtKB-EC"/>
</dbReference>
<keyword evidence="6" id="KW-0496">Mitochondrion</keyword>
<evidence type="ECO:0000256" key="6">
    <source>
        <dbReference type="HAMAP-Rule" id="MF_03179"/>
    </source>
</evidence>
<feature type="region of interest" description="Disordered" evidence="8">
    <location>
        <begin position="375"/>
        <end position="403"/>
    </location>
</feature>
<evidence type="ECO:0000256" key="4">
    <source>
        <dbReference type="ARBA" id="ARBA00023315"/>
    </source>
</evidence>
<feature type="compositionally biased region" description="Low complexity" evidence="8">
    <location>
        <begin position="379"/>
        <end position="400"/>
    </location>
</feature>
<organism evidence="10 11">
    <name type="scientific">Tetradesmus obliquus</name>
    <name type="common">Green alga</name>
    <name type="synonym">Acutodesmus obliquus</name>
    <dbReference type="NCBI Taxonomy" id="3088"/>
    <lineage>
        <taxon>Eukaryota</taxon>
        <taxon>Viridiplantae</taxon>
        <taxon>Chlorophyta</taxon>
        <taxon>core chlorophytes</taxon>
        <taxon>Chlorophyceae</taxon>
        <taxon>CS clade</taxon>
        <taxon>Sphaeropleales</taxon>
        <taxon>Scenedesmaceae</taxon>
        <taxon>Tetradesmus</taxon>
    </lineage>
</organism>
<evidence type="ECO:0000259" key="9">
    <source>
        <dbReference type="PROSITE" id="PS51084"/>
    </source>
</evidence>
<dbReference type="GO" id="GO:0002949">
    <property type="term" value="P:tRNA threonylcarbamoyladenosine modification"/>
    <property type="evidence" value="ECO:0007669"/>
    <property type="project" value="UniProtKB-UniRule"/>
</dbReference>